<feature type="transmembrane region" description="Helical" evidence="6">
    <location>
        <begin position="431"/>
        <end position="452"/>
    </location>
</feature>
<keyword evidence="4 6" id="KW-0472">Membrane</keyword>
<feature type="transmembrane region" description="Helical" evidence="6">
    <location>
        <begin position="392"/>
        <end position="411"/>
    </location>
</feature>
<evidence type="ECO:0000256" key="6">
    <source>
        <dbReference type="SAM" id="Phobius"/>
    </source>
</evidence>
<evidence type="ECO:0000256" key="5">
    <source>
        <dbReference type="SAM" id="MobiDB-lite"/>
    </source>
</evidence>
<dbReference type="Proteomes" id="UP000620124">
    <property type="component" value="Unassembled WGS sequence"/>
</dbReference>
<dbReference type="SUPFAM" id="SSF103473">
    <property type="entry name" value="MFS general substrate transporter"/>
    <property type="match status" value="1"/>
</dbReference>
<dbReference type="InterPro" id="IPR036259">
    <property type="entry name" value="MFS_trans_sf"/>
</dbReference>
<dbReference type="PANTHER" id="PTHR23507">
    <property type="entry name" value="ZGC:174356"/>
    <property type="match status" value="1"/>
</dbReference>
<evidence type="ECO:0000313" key="7">
    <source>
        <dbReference type="EMBL" id="KAF7338147.1"/>
    </source>
</evidence>
<keyword evidence="8" id="KW-1185">Reference proteome</keyword>
<feature type="transmembrane region" description="Helical" evidence="6">
    <location>
        <begin position="234"/>
        <end position="260"/>
    </location>
</feature>
<keyword evidence="2 6" id="KW-0812">Transmembrane</keyword>
<dbReference type="AlphaFoldDB" id="A0A8H6XBR7"/>
<comment type="subcellular location">
    <subcellularLocation>
        <location evidence="1">Membrane</location>
        <topology evidence="1">Multi-pass membrane protein</topology>
    </subcellularLocation>
</comment>
<dbReference type="InterPro" id="IPR011701">
    <property type="entry name" value="MFS"/>
</dbReference>
<dbReference type="GO" id="GO:0022857">
    <property type="term" value="F:transmembrane transporter activity"/>
    <property type="evidence" value="ECO:0007669"/>
    <property type="project" value="InterPro"/>
</dbReference>
<proteinExistence type="predicted"/>
<feature type="transmembrane region" description="Helical" evidence="6">
    <location>
        <begin position="303"/>
        <end position="322"/>
    </location>
</feature>
<evidence type="ECO:0000256" key="3">
    <source>
        <dbReference type="ARBA" id="ARBA00022989"/>
    </source>
</evidence>
<feature type="transmembrane region" description="Helical" evidence="6">
    <location>
        <begin position="272"/>
        <end position="297"/>
    </location>
</feature>
<sequence length="653" mass="70068">MSTSRSSSRVSARHQPGRSVSYLQSALPDGPVDEETAELLGGLVNPHHEQDDTLVDEAAGEDSQLDRERRHLPWWKRPSPWWLMLCTPLSTISMSATIAPKLEIYNLLAFSPAFLPLLPNSHPEPMVTTFPPSFDIATNTAASPPVSSISKMPDYPTKECSSDPVVMAAVAKLTATLTTSMGVLGCLTAGWWGAFSDRFGRTRILALTVFGLLINDLTFIFVTRNFQIIPGGYWFLVVGPIVEGALGGVGAGSAASHAYISDTTLPSERSRYFSILLGLIFTGIGLGPSIGGILVRYAGLLSVFYLAAAVHGAFALLCLVVLPESLTKTQMQAASALYRESLRLLDEQEKTWLVRIQRLFVFLKPLTIFFPELNGRGQNGHSGSLKGRKWDWNLSLASLAYGFVISIMGSLSYKFQYAMAFFNWNSETLGYLLTATGAIRAVFLAILLPLGIKVAKRVSKRSRPSGSELDPLLSRATSQEPHSASFDLSLARISLFIEIIAYGAMPLASTGAAFFGFTILSSFGAGFNPAVQSAALELYSKRIGTGVEAGKLFGGMSVIQALAGQILGPSIYGLIFIKTVATFPKAIFIVSVASVFISTDAEEEVSHIPEHGVRDATLVEVGDSAGSGSDNLRGRKKDASVVVPVVTVSAPSP</sequence>
<accession>A0A8H6XBR7</accession>
<protein>
    <submittedName>
        <fullName evidence="7">MFS domain-containing protein</fullName>
    </submittedName>
</protein>
<evidence type="ECO:0000256" key="4">
    <source>
        <dbReference type="ARBA" id="ARBA00023136"/>
    </source>
</evidence>
<evidence type="ECO:0000256" key="2">
    <source>
        <dbReference type="ARBA" id="ARBA00022692"/>
    </source>
</evidence>
<feature type="transmembrane region" description="Helical" evidence="6">
    <location>
        <begin position="499"/>
        <end position="520"/>
    </location>
</feature>
<dbReference type="Pfam" id="PF07690">
    <property type="entry name" value="MFS_1"/>
    <property type="match status" value="1"/>
</dbReference>
<organism evidence="7 8">
    <name type="scientific">Mycena venus</name>
    <dbReference type="NCBI Taxonomy" id="2733690"/>
    <lineage>
        <taxon>Eukaryota</taxon>
        <taxon>Fungi</taxon>
        <taxon>Dikarya</taxon>
        <taxon>Basidiomycota</taxon>
        <taxon>Agaricomycotina</taxon>
        <taxon>Agaricomycetes</taxon>
        <taxon>Agaricomycetidae</taxon>
        <taxon>Agaricales</taxon>
        <taxon>Marasmiineae</taxon>
        <taxon>Mycenaceae</taxon>
        <taxon>Mycena</taxon>
    </lineage>
</organism>
<comment type="caution">
    <text evidence="7">The sequence shown here is derived from an EMBL/GenBank/DDBJ whole genome shotgun (WGS) entry which is preliminary data.</text>
</comment>
<dbReference type="GO" id="GO:0016020">
    <property type="term" value="C:membrane"/>
    <property type="evidence" value="ECO:0007669"/>
    <property type="project" value="UniProtKB-SubCell"/>
</dbReference>
<name>A0A8H6XBR7_9AGAR</name>
<feature type="transmembrane region" description="Helical" evidence="6">
    <location>
        <begin position="165"/>
        <end position="192"/>
    </location>
</feature>
<dbReference type="Gene3D" id="1.20.1250.20">
    <property type="entry name" value="MFS general substrate transporter like domains"/>
    <property type="match status" value="1"/>
</dbReference>
<dbReference type="EMBL" id="JACAZI010000021">
    <property type="protein sequence ID" value="KAF7338147.1"/>
    <property type="molecule type" value="Genomic_DNA"/>
</dbReference>
<reference evidence="7" key="1">
    <citation type="submission" date="2020-05" db="EMBL/GenBank/DDBJ databases">
        <title>Mycena genomes resolve the evolution of fungal bioluminescence.</title>
        <authorList>
            <person name="Tsai I.J."/>
        </authorList>
    </citation>
    <scope>NUCLEOTIDE SEQUENCE</scope>
    <source>
        <strain evidence="7">CCC161011</strain>
    </source>
</reference>
<feature type="transmembrane region" description="Helical" evidence="6">
    <location>
        <begin position="204"/>
        <end position="222"/>
    </location>
</feature>
<feature type="region of interest" description="Disordered" evidence="5">
    <location>
        <begin position="1"/>
        <end position="33"/>
    </location>
</feature>
<evidence type="ECO:0000313" key="8">
    <source>
        <dbReference type="Proteomes" id="UP000620124"/>
    </source>
</evidence>
<keyword evidence="3 6" id="KW-1133">Transmembrane helix</keyword>
<gene>
    <name evidence="7" type="ORF">MVEN_02039500</name>
</gene>
<evidence type="ECO:0000256" key="1">
    <source>
        <dbReference type="ARBA" id="ARBA00004141"/>
    </source>
</evidence>
<dbReference type="OrthoDB" id="3026777at2759"/>
<feature type="compositionally biased region" description="Low complexity" evidence="5">
    <location>
        <begin position="1"/>
        <end position="10"/>
    </location>
</feature>
<dbReference type="PANTHER" id="PTHR23507:SF1">
    <property type="entry name" value="FI18259P1-RELATED"/>
    <property type="match status" value="1"/>
</dbReference>